<name>A0A8S1MRQ4_9CILI</name>
<comment type="caution">
    <text evidence="1">The sequence shown here is derived from an EMBL/GenBank/DDBJ whole genome shotgun (WGS) entry which is preliminary data.</text>
</comment>
<proteinExistence type="predicted"/>
<sequence length="174" mass="21352">MKKLYNLKRKQATRIQRENKQNQEEKVYCIQMIIIDTQIVLVISLEDIVFMNNQQIRINNKQQLRTICFIELYKNYYKLLKKRRYPFNFKFKEINELLQLIENKKRVSNQKNINLQNMRIVNKKNKLFIIFQINDEIFLNLMNRNQEIIKLKSLINQKIIIQILNKNKKFQTSI</sequence>
<evidence type="ECO:0000313" key="2">
    <source>
        <dbReference type="Proteomes" id="UP000692954"/>
    </source>
</evidence>
<accession>A0A8S1MRQ4</accession>
<dbReference type="AlphaFoldDB" id="A0A8S1MRQ4"/>
<dbReference type="EMBL" id="CAJJDN010000039">
    <property type="protein sequence ID" value="CAD8079753.1"/>
    <property type="molecule type" value="Genomic_DNA"/>
</dbReference>
<gene>
    <name evidence="1" type="ORF">PSON_ATCC_30995.1.T0390271</name>
</gene>
<organism evidence="1 2">
    <name type="scientific">Paramecium sonneborni</name>
    <dbReference type="NCBI Taxonomy" id="65129"/>
    <lineage>
        <taxon>Eukaryota</taxon>
        <taxon>Sar</taxon>
        <taxon>Alveolata</taxon>
        <taxon>Ciliophora</taxon>
        <taxon>Intramacronucleata</taxon>
        <taxon>Oligohymenophorea</taxon>
        <taxon>Peniculida</taxon>
        <taxon>Parameciidae</taxon>
        <taxon>Paramecium</taxon>
    </lineage>
</organism>
<reference evidence="1" key="1">
    <citation type="submission" date="2021-01" db="EMBL/GenBank/DDBJ databases">
        <authorList>
            <consortium name="Genoscope - CEA"/>
            <person name="William W."/>
        </authorList>
    </citation>
    <scope>NUCLEOTIDE SEQUENCE</scope>
</reference>
<protein>
    <submittedName>
        <fullName evidence="1">Uncharacterized protein</fullName>
    </submittedName>
</protein>
<evidence type="ECO:0000313" key="1">
    <source>
        <dbReference type="EMBL" id="CAD8079753.1"/>
    </source>
</evidence>
<keyword evidence="2" id="KW-1185">Reference proteome</keyword>
<dbReference type="Proteomes" id="UP000692954">
    <property type="component" value="Unassembled WGS sequence"/>
</dbReference>